<sequence>MTVEETLLNRYGGSPLLSLEQLAEVLHRSKNGLRISLSGDNELSAKLRPCKVKIGRRIYFKTSAVARVIEEA</sequence>
<dbReference type="AlphaFoldDB" id="A0A0D9ATB4"/>
<gene>
    <name evidence="1" type="ORF">UF78_02700</name>
</gene>
<dbReference type="Proteomes" id="UP000032487">
    <property type="component" value="Unassembled WGS sequence"/>
</dbReference>
<dbReference type="EMBL" id="JYHV01000007">
    <property type="protein sequence ID" value="KJH84228.1"/>
    <property type="molecule type" value="Genomic_DNA"/>
</dbReference>
<dbReference type="PATRIC" id="fig|316.101.peg.3544"/>
<protein>
    <submittedName>
        <fullName evidence="1">Plasmid-related protein</fullName>
    </submittedName>
</protein>
<reference evidence="1 2" key="1">
    <citation type="submission" date="2015-02" db="EMBL/GenBank/DDBJ databases">
        <title>Draft genome sequence of Pseudomonas stutzeri NT0128 isolated from wheat (Triticum turgidum) rhizosphere.</title>
        <authorList>
            <person name="Tovi N."/>
            <person name="Frenk S."/>
            <person name="Hadar Y."/>
            <person name="Minz D."/>
        </authorList>
    </citation>
    <scope>NUCLEOTIDE SEQUENCE [LARGE SCALE GENOMIC DNA]</scope>
    <source>
        <strain evidence="1 2">NT0128</strain>
    </source>
</reference>
<proteinExistence type="predicted"/>
<dbReference type="RefSeq" id="WP_017363018.1">
    <property type="nucleotide sequence ID" value="NZ_JYHV01000007.1"/>
</dbReference>
<dbReference type="OrthoDB" id="8910937at2"/>
<evidence type="ECO:0000313" key="2">
    <source>
        <dbReference type="Proteomes" id="UP000032487"/>
    </source>
</evidence>
<organism evidence="1 2">
    <name type="scientific">Stutzerimonas stutzeri</name>
    <name type="common">Pseudomonas stutzeri</name>
    <dbReference type="NCBI Taxonomy" id="316"/>
    <lineage>
        <taxon>Bacteria</taxon>
        <taxon>Pseudomonadati</taxon>
        <taxon>Pseudomonadota</taxon>
        <taxon>Gammaproteobacteria</taxon>
        <taxon>Pseudomonadales</taxon>
        <taxon>Pseudomonadaceae</taxon>
        <taxon>Stutzerimonas</taxon>
    </lineage>
</organism>
<comment type="caution">
    <text evidence="1">The sequence shown here is derived from an EMBL/GenBank/DDBJ whole genome shotgun (WGS) entry which is preliminary data.</text>
</comment>
<dbReference type="GeneID" id="57604806"/>
<name>A0A0D9ATB4_STUST</name>
<evidence type="ECO:0000313" key="1">
    <source>
        <dbReference type="EMBL" id="KJH84228.1"/>
    </source>
</evidence>
<accession>A0A0D9ATB4</accession>